<organism evidence="1 2">
    <name type="scientific">Rhizophagus clarus</name>
    <dbReference type="NCBI Taxonomy" id="94130"/>
    <lineage>
        <taxon>Eukaryota</taxon>
        <taxon>Fungi</taxon>
        <taxon>Fungi incertae sedis</taxon>
        <taxon>Mucoromycota</taxon>
        <taxon>Glomeromycotina</taxon>
        <taxon>Glomeromycetes</taxon>
        <taxon>Glomerales</taxon>
        <taxon>Glomeraceae</taxon>
        <taxon>Rhizophagus</taxon>
    </lineage>
</organism>
<keyword evidence="2" id="KW-1185">Reference proteome</keyword>
<protein>
    <submittedName>
        <fullName evidence="1">Uncharacterized protein</fullName>
    </submittedName>
</protein>
<proteinExistence type="predicted"/>
<dbReference type="EMBL" id="BEXD01000213">
    <property type="protein sequence ID" value="GBB85344.1"/>
    <property type="molecule type" value="Genomic_DNA"/>
</dbReference>
<accession>A0A2Z6QKQ1</accession>
<sequence>MKIFQISVSSLINFSCLPKNKQYNFLPLVVSFHYGIYAVNWWTFINKKTPNEEKQICIPLRLNMRVQIELNKTKLIVRIVSTEGNINPGYVCESDVDSKIYLSASEAINKTYNKLFNNKTRYSGPSVLGFDNENITQELLSDVLFCHFKITVDKLSILIIELGDDMIGYLSSFMYKYQGKQSLFVQKIESKYYYIEVFQKKERVPFYSDFSPTKVWEKTGILKNYNGRILFGIEYPATINALKNYAESPICSMNEWNNIEVMSEAFEKHLKWKISVVELGMATVSHGQLSVSHNRLRAFDRLTVLADHFSDRLTI</sequence>
<gene>
    <name evidence="1" type="ORF">RclHR1_01190020</name>
</gene>
<comment type="caution">
    <text evidence="1">The sequence shown here is derived from an EMBL/GenBank/DDBJ whole genome shotgun (WGS) entry which is preliminary data.</text>
</comment>
<dbReference type="Proteomes" id="UP000247702">
    <property type="component" value="Unassembled WGS sequence"/>
</dbReference>
<evidence type="ECO:0000313" key="2">
    <source>
        <dbReference type="Proteomes" id="UP000247702"/>
    </source>
</evidence>
<evidence type="ECO:0000313" key="1">
    <source>
        <dbReference type="EMBL" id="GBB85344.1"/>
    </source>
</evidence>
<name>A0A2Z6QKQ1_9GLOM</name>
<dbReference type="AlphaFoldDB" id="A0A2Z6QKQ1"/>
<reference evidence="1 2" key="1">
    <citation type="submission" date="2017-11" db="EMBL/GenBank/DDBJ databases">
        <title>The genome of Rhizophagus clarus HR1 reveals common genetic basis of auxotrophy among arbuscular mycorrhizal fungi.</title>
        <authorList>
            <person name="Kobayashi Y."/>
        </authorList>
    </citation>
    <scope>NUCLEOTIDE SEQUENCE [LARGE SCALE GENOMIC DNA]</scope>
    <source>
        <strain evidence="1 2">HR1</strain>
    </source>
</reference>